<reference evidence="1" key="1">
    <citation type="journal article" date="2022" name="bioRxiv">
        <title>Sequencing and chromosome-scale assembly of the giantPleurodeles waltlgenome.</title>
        <authorList>
            <person name="Brown T."/>
            <person name="Elewa A."/>
            <person name="Iarovenko S."/>
            <person name="Subramanian E."/>
            <person name="Araus A.J."/>
            <person name="Petzold A."/>
            <person name="Susuki M."/>
            <person name="Suzuki K.-i.T."/>
            <person name="Hayashi T."/>
            <person name="Toyoda A."/>
            <person name="Oliveira C."/>
            <person name="Osipova E."/>
            <person name="Leigh N.D."/>
            <person name="Simon A."/>
            <person name="Yun M.H."/>
        </authorList>
    </citation>
    <scope>NUCLEOTIDE SEQUENCE</scope>
    <source>
        <strain evidence="1">20211129_DDA</strain>
        <tissue evidence="1">Liver</tissue>
    </source>
</reference>
<gene>
    <name evidence="1" type="ORF">NDU88_008617</name>
</gene>
<dbReference type="InterPro" id="IPR043502">
    <property type="entry name" value="DNA/RNA_pol_sf"/>
</dbReference>
<dbReference type="InterPro" id="IPR043128">
    <property type="entry name" value="Rev_trsase/Diguanyl_cyclase"/>
</dbReference>
<dbReference type="PANTHER" id="PTHR37984:SF5">
    <property type="entry name" value="PROTEIN NYNRIN-LIKE"/>
    <property type="match status" value="1"/>
</dbReference>
<dbReference type="PANTHER" id="PTHR37984">
    <property type="entry name" value="PROTEIN CBG26694"/>
    <property type="match status" value="1"/>
</dbReference>
<evidence type="ECO:0008006" key="3">
    <source>
        <dbReference type="Google" id="ProtNLM"/>
    </source>
</evidence>
<dbReference type="Gene3D" id="3.30.70.270">
    <property type="match status" value="1"/>
</dbReference>
<dbReference type="SUPFAM" id="SSF56672">
    <property type="entry name" value="DNA/RNA polymerases"/>
    <property type="match status" value="1"/>
</dbReference>
<protein>
    <recommendedName>
        <fullName evidence="3">Reverse transcriptase domain-containing protein</fullName>
    </recommendedName>
</protein>
<dbReference type="Gene3D" id="3.10.10.10">
    <property type="entry name" value="HIV Type 1 Reverse Transcriptase, subunit A, domain 1"/>
    <property type="match status" value="1"/>
</dbReference>
<organism evidence="1 2">
    <name type="scientific">Pleurodeles waltl</name>
    <name type="common">Iberian ribbed newt</name>
    <dbReference type="NCBI Taxonomy" id="8319"/>
    <lineage>
        <taxon>Eukaryota</taxon>
        <taxon>Metazoa</taxon>
        <taxon>Chordata</taxon>
        <taxon>Craniata</taxon>
        <taxon>Vertebrata</taxon>
        <taxon>Euteleostomi</taxon>
        <taxon>Amphibia</taxon>
        <taxon>Batrachia</taxon>
        <taxon>Caudata</taxon>
        <taxon>Salamandroidea</taxon>
        <taxon>Salamandridae</taxon>
        <taxon>Pleurodelinae</taxon>
        <taxon>Pleurodeles</taxon>
    </lineage>
</organism>
<evidence type="ECO:0000313" key="1">
    <source>
        <dbReference type="EMBL" id="KAJ1120452.1"/>
    </source>
</evidence>
<proteinExistence type="predicted"/>
<keyword evidence="2" id="KW-1185">Reference proteome</keyword>
<evidence type="ECO:0000313" key="2">
    <source>
        <dbReference type="Proteomes" id="UP001066276"/>
    </source>
</evidence>
<dbReference type="Proteomes" id="UP001066276">
    <property type="component" value="Chromosome 8"/>
</dbReference>
<name>A0AAV7NZU9_PLEWA</name>
<dbReference type="AlphaFoldDB" id="A0AAV7NZU9"/>
<sequence length="238" mass="26547">MKVLTEAENVFNKKLGCLKGYVHKVNVKCDASPVQHKSRWVPLSVREGLKKHLAEMLEDGAIEPVEASERVSPVVNNKKADGRLRFCVDLRSVNQNIVVDVFPLPNISELLTLVKDKRNFSKLDLRSAYHQVGEKRTSSCVKVGDWAKVKSGRIQGGLTKFKGPVRVRQVGTHFVILENGAMFMSGGEVVSGKGRMFVGDCIDEVANEFSDDPVEGEEVPALQKRIRKPPSYLEDFVR</sequence>
<comment type="caution">
    <text evidence="1">The sequence shown here is derived from an EMBL/GenBank/DDBJ whole genome shotgun (WGS) entry which is preliminary data.</text>
</comment>
<accession>A0AAV7NZU9</accession>
<dbReference type="EMBL" id="JANPWB010000012">
    <property type="protein sequence ID" value="KAJ1120452.1"/>
    <property type="molecule type" value="Genomic_DNA"/>
</dbReference>
<dbReference type="InterPro" id="IPR050951">
    <property type="entry name" value="Retrovirus_Pol_polyprotein"/>
</dbReference>